<proteinExistence type="inferred from homology"/>
<reference evidence="2" key="1">
    <citation type="submission" date="2021-01" db="EMBL/GenBank/DDBJ databases">
        <title>A chromosome-scale assembly of European eel, Anguilla anguilla.</title>
        <authorList>
            <person name="Henkel C."/>
            <person name="Jong-Raadsen S.A."/>
            <person name="Dufour S."/>
            <person name="Weltzien F.-A."/>
            <person name="Palstra A.P."/>
            <person name="Pelster B."/>
            <person name="Spaink H.P."/>
            <person name="Van Den Thillart G.E."/>
            <person name="Jansen H."/>
            <person name="Zahm M."/>
            <person name="Klopp C."/>
            <person name="Cedric C."/>
            <person name="Louis A."/>
            <person name="Berthelot C."/>
            <person name="Parey E."/>
            <person name="Roest Crollius H."/>
            <person name="Montfort J."/>
            <person name="Robinson-Rechavi M."/>
            <person name="Bucao C."/>
            <person name="Bouchez O."/>
            <person name="Gislard M."/>
            <person name="Lluch J."/>
            <person name="Milhes M."/>
            <person name="Lampietro C."/>
            <person name="Lopez Roques C."/>
            <person name="Donnadieu C."/>
            <person name="Braasch I."/>
            <person name="Desvignes T."/>
            <person name="Postlethwait J."/>
            <person name="Bobe J."/>
            <person name="Guiguen Y."/>
            <person name="Dirks R."/>
        </authorList>
    </citation>
    <scope>NUCLEOTIDE SEQUENCE</scope>
    <source>
        <strain evidence="2">Tag_6206</strain>
        <tissue evidence="2">Liver</tissue>
    </source>
</reference>
<evidence type="ECO:0000313" key="3">
    <source>
        <dbReference type="Proteomes" id="UP001044222"/>
    </source>
</evidence>
<accession>A0A9D3LKC8</accession>
<evidence type="ECO:0000256" key="1">
    <source>
        <dbReference type="ARBA" id="ARBA00006046"/>
    </source>
</evidence>
<dbReference type="EMBL" id="JAFIRN010000018">
    <property type="protein sequence ID" value="KAG5831667.1"/>
    <property type="molecule type" value="Genomic_DNA"/>
</dbReference>
<gene>
    <name evidence="2" type="ORF">ANANG_G00306170</name>
</gene>
<dbReference type="PANTHER" id="PTHR10668">
    <property type="entry name" value="PHYTOENE DEHYDROGENASE"/>
    <property type="match status" value="1"/>
</dbReference>
<sequence>MELLESCSIHLNCESVDVLEAAYREAKQGRPSTRPMLEMCIPSVLDPTLAPPGCHVVSVFTQFTPYWLEGERAWTEADREQFANTVFDWIERYAPGFKSSIVGKEVLAPPDLERIFGLTGGNIFHGAMSLDQLYLARPLPSLSDYRTPIRGLYLCGSGSHPGGGVMGSSGWNAAMTVLTDLRRG</sequence>
<organism evidence="2 3">
    <name type="scientific">Anguilla anguilla</name>
    <name type="common">European freshwater eel</name>
    <name type="synonym">Muraena anguilla</name>
    <dbReference type="NCBI Taxonomy" id="7936"/>
    <lineage>
        <taxon>Eukaryota</taxon>
        <taxon>Metazoa</taxon>
        <taxon>Chordata</taxon>
        <taxon>Craniata</taxon>
        <taxon>Vertebrata</taxon>
        <taxon>Euteleostomi</taxon>
        <taxon>Actinopterygii</taxon>
        <taxon>Neopterygii</taxon>
        <taxon>Teleostei</taxon>
        <taxon>Anguilliformes</taxon>
        <taxon>Anguillidae</taxon>
        <taxon>Anguilla</taxon>
    </lineage>
</organism>
<comment type="similarity">
    <text evidence="1">Belongs to the carotenoid/retinoid oxidoreductase family.</text>
</comment>
<keyword evidence="3" id="KW-1185">Reference proteome</keyword>
<name>A0A9D3LKC8_ANGAN</name>
<dbReference type="Proteomes" id="UP001044222">
    <property type="component" value="Chromosome 18"/>
</dbReference>
<comment type="caution">
    <text evidence="2">The sequence shown here is derived from an EMBL/GenBank/DDBJ whole genome shotgun (WGS) entry which is preliminary data.</text>
</comment>
<dbReference type="PANTHER" id="PTHR10668:SF103">
    <property type="entry name" value="PYRIDINE NUCLEOTIDE-DISULFIDE OXIDOREDUCTASE DOMAIN-CONTAINING PROTEIN 2"/>
    <property type="match status" value="1"/>
</dbReference>
<protein>
    <recommendedName>
        <fullName evidence="4">Amine oxidase domain-containing protein</fullName>
    </recommendedName>
</protein>
<dbReference type="AlphaFoldDB" id="A0A9D3LKC8"/>
<evidence type="ECO:0008006" key="4">
    <source>
        <dbReference type="Google" id="ProtNLM"/>
    </source>
</evidence>
<evidence type="ECO:0000313" key="2">
    <source>
        <dbReference type="EMBL" id="KAG5831667.1"/>
    </source>
</evidence>